<evidence type="ECO:0000313" key="5">
    <source>
        <dbReference type="EMBL" id="KAG1364454.1"/>
    </source>
</evidence>
<dbReference type="AlphaFoldDB" id="A0A8K0IRZ3"/>
<feature type="region of interest" description="Disordered" evidence="4">
    <location>
        <begin position="20"/>
        <end position="44"/>
    </location>
</feature>
<evidence type="ECO:0000256" key="3">
    <source>
        <dbReference type="ARBA" id="ARBA00023242"/>
    </source>
</evidence>
<dbReference type="GO" id="GO:0000781">
    <property type="term" value="C:chromosome, telomeric region"/>
    <property type="evidence" value="ECO:0007669"/>
    <property type="project" value="TreeGrafter"/>
</dbReference>
<dbReference type="OrthoDB" id="785159at2759"/>
<reference evidence="5" key="1">
    <citation type="journal article" date="2017" name="Gigascience">
        <title>The genome draft of coconut (Cocos nucifera).</title>
        <authorList>
            <person name="Xiao Y."/>
            <person name="Xu P."/>
            <person name="Fan H."/>
            <person name="Baudouin L."/>
            <person name="Xia W."/>
            <person name="Bocs S."/>
            <person name="Xu J."/>
            <person name="Li Q."/>
            <person name="Guo A."/>
            <person name="Zhou L."/>
            <person name="Li J."/>
            <person name="Wu Y."/>
            <person name="Ma Z."/>
            <person name="Armero A."/>
            <person name="Issali A.E."/>
            <person name="Liu N."/>
            <person name="Peng M."/>
            <person name="Yang Y."/>
        </authorList>
    </citation>
    <scope>NUCLEOTIDE SEQUENCE</scope>
    <source>
        <tissue evidence="5">Spear leaf of Hainan Tall coconut</tissue>
    </source>
</reference>
<dbReference type="EMBL" id="CM017882">
    <property type="protein sequence ID" value="KAG1364454.1"/>
    <property type="molecule type" value="Genomic_DNA"/>
</dbReference>
<dbReference type="GO" id="GO:0035861">
    <property type="term" value="C:site of double-strand break"/>
    <property type="evidence" value="ECO:0007669"/>
    <property type="project" value="TreeGrafter"/>
</dbReference>
<dbReference type="Proteomes" id="UP000797356">
    <property type="component" value="Chromosome 11"/>
</dbReference>
<organism evidence="5 6">
    <name type="scientific">Cocos nucifera</name>
    <name type="common">Coconut palm</name>
    <dbReference type="NCBI Taxonomy" id="13894"/>
    <lineage>
        <taxon>Eukaryota</taxon>
        <taxon>Viridiplantae</taxon>
        <taxon>Streptophyta</taxon>
        <taxon>Embryophyta</taxon>
        <taxon>Tracheophyta</taxon>
        <taxon>Spermatophyta</taxon>
        <taxon>Magnoliopsida</taxon>
        <taxon>Liliopsida</taxon>
        <taxon>Arecaceae</taxon>
        <taxon>Arecoideae</taxon>
        <taxon>Cocoseae</taxon>
        <taxon>Attaleinae</taxon>
        <taxon>Cocos</taxon>
    </lineage>
</organism>
<dbReference type="GO" id="GO:0000724">
    <property type="term" value="P:double-strand break repair via homologous recombination"/>
    <property type="evidence" value="ECO:0007669"/>
    <property type="project" value="TreeGrafter"/>
</dbReference>
<feature type="compositionally biased region" description="Polar residues" evidence="4">
    <location>
        <begin position="21"/>
        <end position="34"/>
    </location>
</feature>
<dbReference type="InterPro" id="IPR012340">
    <property type="entry name" value="NA-bd_OB-fold"/>
</dbReference>
<dbReference type="GO" id="GO:0006260">
    <property type="term" value="P:DNA replication"/>
    <property type="evidence" value="ECO:0007669"/>
    <property type="project" value="TreeGrafter"/>
</dbReference>
<keyword evidence="3" id="KW-0539">Nucleus</keyword>
<evidence type="ECO:0000256" key="4">
    <source>
        <dbReference type="SAM" id="MobiDB-lite"/>
    </source>
</evidence>
<comment type="subcellular location">
    <subcellularLocation>
        <location evidence="1">Nucleus</location>
    </subcellularLocation>
</comment>
<dbReference type="InterPro" id="IPR040260">
    <property type="entry name" value="RFA2-like"/>
</dbReference>
<evidence type="ECO:0000256" key="2">
    <source>
        <dbReference type="ARBA" id="ARBA00023125"/>
    </source>
</evidence>
<evidence type="ECO:0000313" key="6">
    <source>
        <dbReference type="Proteomes" id="UP000797356"/>
    </source>
</evidence>
<gene>
    <name evidence="5" type="ORF">COCNU_11G012810</name>
</gene>
<dbReference type="PANTHER" id="PTHR13989">
    <property type="entry name" value="REPLICATION PROTEIN A-RELATED"/>
    <property type="match status" value="1"/>
</dbReference>
<name>A0A8K0IRZ3_COCNU</name>
<keyword evidence="6" id="KW-1185">Reference proteome</keyword>
<dbReference type="GO" id="GO:0005662">
    <property type="term" value="C:DNA replication factor A complex"/>
    <property type="evidence" value="ECO:0007669"/>
    <property type="project" value="TreeGrafter"/>
</dbReference>
<comment type="caution">
    <text evidence="5">The sequence shown here is derived from an EMBL/GenBank/DDBJ whole genome shotgun (WGS) entry which is preliminary data.</text>
</comment>
<sequence>MFHSQFDGASSLFSGVGIIPSQATQAPDPSSFSPPKNRGAPGALPLTVKQIAEAYYASDDKSTLTVNGSEVTNVRLLGLVMNKTESDADVSFTLDDGTGRIDINRW</sequence>
<dbReference type="PANTHER" id="PTHR13989:SF16">
    <property type="entry name" value="REPLICATION PROTEIN A2"/>
    <property type="match status" value="1"/>
</dbReference>
<evidence type="ECO:0000256" key="1">
    <source>
        <dbReference type="ARBA" id="ARBA00004123"/>
    </source>
</evidence>
<dbReference type="Gene3D" id="2.40.50.140">
    <property type="entry name" value="Nucleic acid-binding proteins"/>
    <property type="match status" value="1"/>
</dbReference>
<dbReference type="GO" id="GO:0003697">
    <property type="term" value="F:single-stranded DNA binding"/>
    <property type="evidence" value="ECO:0007669"/>
    <property type="project" value="TreeGrafter"/>
</dbReference>
<proteinExistence type="predicted"/>
<accession>A0A8K0IRZ3</accession>
<keyword evidence="2" id="KW-0238">DNA-binding</keyword>
<protein>
    <submittedName>
        <fullName evidence="5">Putative Replication protein A 32 kDa subunit B</fullName>
    </submittedName>
</protein>
<reference evidence="5" key="2">
    <citation type="submission" date="2019-07" db="EMBL/GenBank/DDBJ databases">
        <authorList>
            <person name="Yang Y."/>
            <person name="Bocs S."/>
            <person name="Baudouin L."/>
        </authorList>
    </citation>
    <scope>NUCLEOTIDE SEQUENCE</scope>
    <source>
        <tissue evidence="5">Spear leaf of Hainan Tall coconut</tissue>
    </source>
</reference>
<dbReference type="SUPFAM" id="SSF50249">
    <property type="entry name" value="Nucleic acid-binding proteins"/>
    <property type="match status" value="1"/>
</dbReference>
<dbReference type="GO" id="GO:0006289">
    <property type="term" value="P:nucleotide-excision repair"/>
    <property type="evidence" value="ECO:0007669"/>
    <property type="project" value="TreeGrafter"/>
</dbReference>